<dbReference type="InterPro" id="IPR000843">
    <property type="entry name" value="HTH_LacI"/>
</dbReference>
<evidence type="ECO:0000313" key="5">
    <source>
        <dbReference type="EMBL" id="NOU61321.1"/>
    </source>
</evidence>
<evidence type="ECO:0000256" key="1">
    <source>
        <dbReference type="ARBA" id="ARBA00023015"/>
    </source>
</evidence>
<gene>
    <name evidence="5" type="ORF">ELS83_16055</name>
</gene>
<name>A0ABX1WZJ0_9BACT</name>
<keyword evidence="2" id="KW-0238">DNA-binding</keyword>
<reference evidence="5 6" key="1">
    <citation type="submission" date="2018-12" db="EMBL/GenBank/DDBJ databases">
        <title>Marinifilum JC070 sp. nov., a marine bacterium isolated from Yongle Blue Hole in the South China Sea.</title>
        <authorList>
            <person name="Fu T."/>
        </authorList>
    </citation>
    <scope>NUCLEOTIDE SEQUENCE [LARGE SCALE GENOMIC DNA]</scope>
    <source>
        <strain evidence="5 6">JC070</strain>
    </source>
</reference>
<dbReference type="InterPro" id="IPR028082">
    <property type="entry name" value="Peripla_BP_I"/>
</dbReference>
<organism evidence="5 6">
    <name type="scientific">Marinifilum caeruleilacunae</name>
    <dbReference type="NCBI Taxonomy" id="2499076"/>
    <lineage>
        <taxon>Bacteria</taxon>
        <taxon>Pseudomonadati</taxon>
        <taxon>Bacteroidota</taxon>
        <taxon>Bacteroidia</taxon>
        <taxon>Marinilabiliales</taxon>
        <taxon>Marinifilaceae</taxon>
    </lineage>
</organism>
<protein>
    <submittedName>
        <fullName evidence="5">LacI family transcriptional regulator</fullName>
    </submittedName>
</protein>
<dbReference type="Gene3D" id="3.40.50.2300">
    <property type="match status" value="2"/>
</dbReference>
<dbReference type="SUPFAM" id="SSF53822">
    <property type="entry name" value="Periplasmic binding protein-like I"/>
    <property type="match status" value="1"/>
</dbReference>
<evidence type="ECO:0000256" key="2">
    <source>
        <dbReference type="ARBA" id="ARBA00023125"/>
    </source>
</evidence>
<keyword evidence="6" id="KW-1185">Reference proteome</keyword>
<proteinExistence type="predicted"/>
<dbReference type="PANTHER" id="PTHR30146:SF144">
    <property type="entry name" value="LACI-FAMILY TRANSCRIPTION REGULATOR"/>
    <property type="match status" value="1"/>
</dbReference>
<dbReference type="PROSITE" id="PS00356">
    <property type="entry name" value="HTH_LACI_1"/>
    <property type="match status" value="1"/>
</dbReference>
<dbReference type="CDD" id="cd01392">
    <property type="entry name" value="HTH_LacI"/>
    <property type="match status" value="1"/>
</dbReference>
<feature type="domain" description="HTH lacI-type" evidence="4">
    <location>
        <begin position="6"/>
        <end position="60"/>
    </location>
</feature>
<dbReference type="RefSeq" id="WP_171596580.1">
    <property type="nucleotide sequence ID" value="NZ_RZNH01000031.1"/>
</dbReference>
<evidence type="ECO:0000256" key="3">
    <source>
        <dbReference type="ARBA" id="ARBA00023163"/>
    </source>
</evidence>
<dbReference type="PROSITE" id="PS50932">
    <property type="entry name" value="HTH_LACI_2"/>
    <property type="match status" value="1"/>
</dbReference>
<keyword evidence="3" id="KW-0804">Transcription</keyword>
<accession>A0ABX1WZJ0</accession>
<dbReference type="Pfam" id="PF00356">
    <property type="entry name" value="LacI"/>
    <property type="match status" value="1"/>
</dbReference>
<dbReference type="Pfam" id="PF13407">
    <property type="entry name" value="Peripla_BP_4"/>
    <property type="match status" value="1"/>
</dbReference>
<keyword evidence="1" id="KW-0805">Transcription regulation</keyword>
<dbReference type="InterPro" id="IPR025997">
    <property type="entry name" value="SBP_2_dom"/>
</dbReference>
<dbReference type="PANTHER" id="PTHR30146">
    <property type="entry name" value="LACI-RELATED TRANSCRIPTIONAL REPRESSOR"/>
    <property type="match status" value="1"/>
</dbReference>
<comment type="caution">
    <text evidence="5">The sequence shown here is derived from an EMBL/GenBank/DDBJ whole genome shotgun (WGS) entry which is preliminary data.</text>
</comment>
<dbReference type="InterPro" id="IPR010982">
    <property type="entry name" value="Lambda_DNA-bd_dom_sf"/>
</dbReference>
<dbReference type="SMART" id="SM00354">
    <property type="entry name" value="HTH_LACI"/>
    <property type="match status" value="1"/>
</dbReference>
<evidence type="ECO:0000313" key="6">
    <source>
        <dbReference type="Proteomes" id="UP000732105"/>
    </source>
</evidence>
<dbReference type="SUPFAM" id="SSF47413">
    <property type="entry name" value="lambda repressor-like DNA-binding domains"/>
    <property type="match status" value="1"/>
</dbReference>
<dbReference type="CDD" id="cd06307">
    <property type="entry name" value="PBP1_sugar_binding"/>
    <property type="match status" value="1"/>
</dbReference>
<dbReference type="Gene3D" id="1.10.260.40">
    <property type="entry name" value="lambda repressor-like DNA-binding domains"/>
    <property type="match status" value="1"/>
</dbReference>
<dbReference type="EMBL" id="RZNH01000031">
    <property type="protein sequence ID" value="NOU61321.1"/>
    <property type="molecule type" value="Genomic_DNA"/>
</dbReference>
<dbReference type="Proteomes" id="UP000732105">
    <property type="component" value="Unassembled WGS sequence"/>
</dbReference>
<evidence type="ECO:0000259" key="4">
    <source>
        <dbReference type="PROSITE" id="PS50932"/>
    </source>
</evidence>
<sequence>MVKSKIRIKDIAEQAGVSVGTVDRVLHNRGEVAEETKKKILDIAKANNYHPNLIARALTSKKQCIFATLMPSPTEEDIFWKRPLSGISDAATELEQFQVKIEKFFFDHYNEQDFIQQTKEILKLRPAGVVFPPIFKQESLDFIQKLEKQNIPYVFLESKIKDCNYLAYVGSDGYHSGRVAANVVDFSTPKNGDILIINLAKNLENIHHLNKRTQGFLSYFMDHGRNTGLKINIEIPTSNTALIKEKLNAVLSKNQNIKAIYITGSKVHKIAEYLIHNNLDEITLVGFDPIEQNIKYLKQGTINYLIGQHPYQQGFKAIKKLFDHVMLHNTISRDEILPVDIINRESIKLYFL</sequence>